<dbReference type="PROSITE" id="PS51833">
    <property type="entry name" value="HDOD"/>
    <property type="match status" value="1"/>
</dbReference>
<dbReference type="PANTHER" id="PTHR33525:SF4">
    <property type="entry name" value="CYCLIC DI-GMP PHOSPHODIESTERASE CDGJ"/>
    <property type="match status" value="1"/>
</dbReference>
<dbReference type="InterPro" id="IPR013976">
    <property type="entry name" value="HDOD"/>
</dbReference>
<dbReference type="RefSeq" id="WP_007022606.1">
    <property type="nucleotide sequence ID" value="NZ_CH724127.1"/>
</dbReference>
<comment type="caution">
    <text evidence="2">The sequence shown here is derived from an EMBL/GenBank/DDBJ whole genome shotgun (WGS) entry which is preliminary data.</text>
</comment>
<proteinExistence type="predicted"/>
<dbReference type="Gene3D" id="1.10.3210.10">
    <property type="entry name" value="Hypothetical protein af1432"/>
    <property type="match status" value="1"/>
</dbReference>
<keyword evidence="3" id="KW-1185">Reference proteome</keyword>
<organism evidence="2 3">
    <name type="scientific">Neptuniibacter caesariensis</name>
    <dbReference type="NCBI Taxonomy" id="207954"/>
    <lineage>
        <taxon>Bacteria</taxon>
        <taxon>Pseudomonadati</taxon>
        <taxon>Pseudomonadota</taxon>
        <taxon>Gammaproteobacteria</taxon>
        <taxon>Oceanospirillales</taxon>
        <taxon>Oceanospirillaceae</taxon>
        <taxon>Neptuniibacter</taxon>
    </lineage>
</organism>
<sequence>MGTVAKSSSHNFRAAMLDVEGGYAGWSKDVTESDLNWDFVRFDSKDSLITQLEQQVYDVVFIPCSMRALVDIELMNDIQKIQPHTVRVFIGAEFWNASYKSKAADSAHRIFPSHISFPEISDELDYLVKLVKLLNRSSLQSYIGSIGCLPTPPRIYRKLTDAVSSEIADLGDISHIVEQDPAVTAQVMKQVNSAFFGLNRQISDLKEAISLLGVRSLRSIALSCQLNEQFKQSRDWDAFDFEKINQRSLLVARLAQAICRRVGASKVMQEQAFLAGLLHDLGILIMASHDPEQYKKLLNYAVKKQKPIYLVEKAAFGFFHGEVAGALLALWNIPPQVVEAVMLHHVPHLSNSKEFTPLTAVHVADAMLPSVPVEGECDLASHLSLRYLDQVGVMEEVPQWRIVANEYRVRMVSNI</sequence>
<dbReference type="InterPro" id="IPR003607">
    <property type="entry name" value="HD/PDEase_dom"/>
</dbReference>
<evidence type="ECO:0000259" key="1">
    <source>
        <dbReference type="PROSITE" id="PS51833"/>
    </source>
</evidence>
<gene>
    <name evidence="2" type="ORF">MED92_02948</name>
</gene>
<evidence type="ECO:0000313" key="2">
    <source>
        <dbReference type="EMBL" id="EAR61871.1"/>
    </source>
</evidence>
<dbReference type="OrthoDB" id="5755654at2"/>
<dbReference type="CDD" id="cd00077">
    <property type="entry name" value="HDc"/>
    <property type="match status" value="1"/>
</dbReference>
<accession>A0A7U8GSY6</accession>
<dbReference type="PANTHER" id="PTHR33525">
    <property type="match status" value="1"/>
</dbReference>
<evidence type="ECO:0000313" key="3">
    <source>
        <dbReference type="Proteomes" id="UP000002171"/>
    </source>
</evidence>
<dbReference type="EMBL" id="AAOW01000005">
    <property type="protein sequence ID" value="EAR61871.1"/>
    <property type="molecule type" value="Genomic_DNA"/>
</dbReference>
<name>A0A7U8GSY6_NEPCE</name>
<dbReference type="SUPFAM" id="SSF109604">
    <property type="entry name" value="HD-domain/PDEase-like"/>
    <property type="match status" value="1"/>
</dbReference>
<dbReference type="Pfam" id="PF08668">
    <property type="entry name" value="HDOD"/>
    <property type="match status" value="1"/>
</dbReference>
<reference evidence="2 3" key="1">
    <citation type="submission" date="2006-02" db="EMBL/GenBank/DDBJ databases">
        <authorList>
            <person name="Pinhassi J."/>
            <person name="Pedros-Alio C."/>
            <person name="Ferriera S."/>
            <person name="Johnson J."/>
            <person name="Kravitz S."/>
            <person name="Halpern A."/>
            <person name="Remington K."/>
            <person name="Beeson K."/>
            <person name="Tran B."/>
            <person name="Rogers Y.-H."/>
            <person name="Friedman R."/>
            <person name="Venter J.C."/>
        </authorList>
    </citation>
    <scope>NUCLEOTIDE SEQUENCE [LARGE SCALE GENOMIC DNA]</scope>
    <source>
        <strain evidence="2 3">MED92</strain>
    </source>
</reference>
<protein>
    <submittedName>
        <fullName evidence="2">Response regulator</fullName>
    </submittedName>
</protein>
<feature type="domain" description="HDOD" evidence="1">
    <location>
        <begin position="149"/>
        <end position="347"/>
    </location>
</feature>
<dbReference type="AlphaFoldDB" id="A0A7U8GSY6"/>
<dbReference type="Proteomes" id="UP000002171">
    <property type="component" value="Unassembled WGS sequence"/>
</dbReference>
<dbReference type="InterPro" id="IPR052340">
    <property type="entry name" value="RNase_Y/CdgJ"/>
</dbReference>